<dbReference type="OrthoDB" id="962534at2"/>
<evidence type="ECO:0008006" key="4">
    <source>
        <dbReference type="Google" id="ProtNLM"/>
    </source>
</evidence>
<gene>
    <name evidence="2" type="ordered locus">CHU_0398</name>
</gene>
<sequence length="126" mass="13862">MNIILLLYGLFLISCGIISVIFIGPKAKTALISGGTSGLVAILTGYFYSYQNSFLSIAAILIPFALFIVFAWRSTKTFLRLIELIWTKDANTNAKAIAFLIISLMAIVSIFTFAVQLTQYVNLLVL</sequence>
<keyword evidence="3" id="KW-1185">Reference proteome</keyword>
<keyword evidence="1" id="KW-1133">Transmembrane helix</keyword>
<dbReference type="KEGG" id="chu:CHU_0398"/>
<dbReference type="RefSeq" id="WP_011583804.1">
    <property type="nucleotide sequence ID" value="NC_008255.1"/>
</dbReference>
<dbReference type="Proteomes" id="UP000001822">
    <property type="component" value="Chromosome"/>
</dbReference>
<evidence type="ECO:0000313" key="2">
    <source>
        <dbReference type="EMBL" id="ABG57688.1"/>
    </source>
</evidence>
<protein>
    <recommendedName>
        <fullName evidence="4">Transmembrane protein</fullName>
    </recommendedName>
</protein>
<proteinExistence type="predicted"/>
<keyword evidence="1" id="KW-0812">Transmembrane</keyword>
<feature type="transmembrane region" description="Helical" evidence="1">
    <location>
        <begin position="30"/>
        <end position="48"/>
    </location>
</feature>
<feature type="transmembrane region" description="Helical" evidence="1">
    <location>
        <begin position="6"/>
        <end position="23"/>
    </location>
</feature>
<evidence type="ECO:0000256" key="1">
    <source>
        <dbReference type="SAM" id="Phobius"/>
    </source>
</evidence>
<accession>A0A6N4SN25</accession>
<dbReference type="AlphaFoldDB" id="A0A6N4SN25"/>
<dbReference type="EMBL" id="CP000383">
    <property type="protein sequence ID" value="ABG57688.1"/>
    <property type="molecule type" value="Genomic_DNA"/>
</dbReference>
<name>A0A6N4SN25_CYTH3</name>
<keyword evidence="1" id="KW-0472">Membrane</keyword>
<feature type="transmembrane region" description="Helical" evidence="1">
    <location>
        <begin position="96"/>
        <end position="117"/>
    </location>
</feature>
<organism evidence="2 3">
    <name type="scientific">Cytophaga hutchinsonii (strain ATCC 33406 / DSM 1761 / CIP 103989 / NBRC 15051 / NCIMB 9469 / D465)</name>
    <dbReference type="NCBI Taxonomy" id="269798"/>
    <lineage>
        <taxon>Bacteria</taxon>
        <taxon>Pseudomonadati</taxon>
        <taxon>Bacteroidota</taxon>
        <taxon>Cytophagia</taxon>
        <taxon>Cytophagales</taxon>
        <taxon>Cytophagaceae</taxon>
        <taxon>Cytophaga</taxon>
    </lineage>
</organism>
<evidence type="ECO:0000313" key="3">
    <source>
        <dbReference type="Proteomes" id="UP000001822"/>
    </source>
</evidence>
<feature type="transmembrane region" description="Helical" evidence="1">
    <location>
        <begin position="54"/>
        <end position="75"/>
    </location>
</feature>
<reference evidence="2 3" key="1">
    <citation type="journal article" date="2007" name="Appl. Environ. Microbiol.">
        <title>Genome sequence of the cellulolytic gliding bacterium Cytophaga hutchinsonii.</title>
        <authorList>
            <person name="Xie G."/>
            <person name="Bruce D.C."/>
            <person name="Challacombe J.F."/>
            <person name="Chertkov O."/>
            <person name="Detter J.C."/>
            <person name="Gilna P."/>
            <person name="Han C.S."/>
            <person name="Lucas S."/>
            <person name="Misra M."/>
            <person name="Myers G.L."/>
            <person name="Richardson P."/>
            <person name="Tapia R."/>
            <person name="Thayer N."/>
            <person name="Thompson L.S."/>
            <person name="Brettin T.S."/>
            <person name="Henrissat B."/>
            <person name="Wilson D.B."/>
            <person name="McBride M.J."/>
        </authorList>
    </citation>
    <scope>NUCLEOTIDE SEQUENCE [LARGE SCALE GENOMIC DNA]</scope>
    <source>
        <strain evidence="3">ATCC 33406 / DSM 1761 / CIP 103989 / NBRC 15051 / NCIMB 9469 / D465</strain>
    </source>
</reference>